<organism evidence="2 3">
    <name type="scientific">Candidatus Thermofonsia Clade 1 bacterium</name>
    <dbReference type="NCBI Taxonomy" id="2364210"/>
    <lineage>
        <taxon>Bacteria</taxon>
        <taxon>Bacillati</taxon>
        <taxon>Chloroflexota</taxon>
        <taxon>Candidatus Thermofontia</taxon>
        <taxon>Candidatus Thermofonsia Clade 1</taxon>
    </lineage>
</organism>
<protein>
    <submittedName>
        <fullName evidence="2">Uncharacterized protein</fullName>
    </submittedName>
</protein>
<dbReference type="Proteomes" id="UP000228921">
    <property type="component" value="Unassembled WGS sequence"/>
</dbReference>
<dbReference type="AlphaFoldDB" id="A0A2M8P409"/>
<keyword evidence="1" id="KW-0812">Transmembrane</keyword>
<dbReference type="InterPro" id="IPR036465">
    <property type="entry name" value="vWFA_dom_sf"/>
</dbReference>
<name>A0A2M8P409_9CHLR</name>
<gene>
    <name evidence="2" type="ORF">CUN51_01235</name>
</gene>
<evidence type="ECO:0000256" key="1">
    <source>
        <dbReference type="SAM" id="Phobius"/>
    </source>
</evidence>
<comment type="caution">
    <text evidence="2">The sequence shown here is derived from an EMBL/GenBank/DDBJ whole genome shotgun (WGS) entry which is preliminary data.</text>
</comment>
<reference evidence="2 3" key="1">
    <citation type="submission" date="2017-11" db="EMBL/GenBank/DDBJ databases">
        <title>Evolution of Phototrophy in the Chloroflexi Phylum Driven by Horizontal Gene Transfer.</title>
        <authorList>
            <person name="Ward L.M."/>
            <person name="Hemp J."/>
            <person name="Shih P.M."/>
            <person name="Mcglynn S.E."/>
            <person name="Fischer W."/>
        </authorList>
    </citation>
    <scope>NUCLEOTIDE SEQUENCE [LARGE SCALE GENOMIC DNA]</scope>
    <source>
        <strain evidence="2">CP2_2F</strain>
    </source>
</reference>
<dbReference type="SUPFAM" id="SSF53300">
    <property type="entry name" value="vWA-like"/>
    <property type="match status" value="1"/>
</dbReference>
<dbReference type="Gene3D" id="3.40.50.410">
    <property type="entry name" value="von Willebrand factor, type A domain"/>
    <property type="match status" value="1"/>
</dbReference>
<accession>A0A2M8P409</accession>
<evidence type="ECO:0000313" key="2">
    <source>
        <dbReference type="EMBL" id="PJF32280.1"/>
    </source>
</evidence>
<keyword evidence="1" id="KW-1133">Transmembrane helix</keyword>
<sequence length="903" mass="101102">MQSSFNQFIRLMNRRSRNGQSLLIVAFAFVALVAFVGIAVDVGLMLVRYSTLVRAVDAAAIAAAGQIREGTDYRTLVAAAQQFIRLQGNIEVSSVFVDTCETEMADYVRRNPGTIDPLPALLNSVPPSELCRPDPQKLVRVTAQMRSPTTFLSFIWGPEIILEASSVSQTAVLDVALVIDTSRSMSSETYFGQVTYPRIPNNVDPVETNREALRAFQPFLELGLQPYPYRTPSDPLDARPEDPGTGLDPNGFPAIRRECWYMDPRFVWYEANYASNYAWGACCNDPTTQQPPPSSGDYDRMNWYIYDDPSLLEAKIMTNGILPTNPPVVGGASRVVSGLPDGNFSDLICQPFKKVRDAARRFIKRLDFVRGDRLVLVTFDNEARIIKPSDAPGAPPFMLDKLTAVDTLNRKVGIVVNSTGRQSLSECYTLPYTSAPDYINQRRVQSYWVHSQCADTDMGGGIFQARAAITNPEYIRREAVWVMVLLSDGFPNRTPDYRFFLGSGQAAGGEAMSAPQNWLAVPAGSGVYGPGTWKPADLSPQEIVRYCRCEQDFDGDGDIDDCRQVLNDIRSGVLTRNDLLPEMIVELPGGRFDLKFGREPQYCVEENGWPPPDGPETLPWGISRYEDGSYRASFGFCPWYTFCNQANDERWAGPILPQCTANDTRPFWWSSMVNPANGLPYQWFGEPALPYCVDGDPDTRHFCMDEYGRLNLNGGRCDPQYDPDDYVRDQADFAGLIEFSDRQRGNFIAMFTIFFAQRDAQGRLTNTAFNILGVKALRYIADAGDNGIIDNHLQAWYRATRPDFAQMQAMRNLMGDGYFPPPGHEAYRVVRDGRTIVDPSRPPDPCSEYDYTHPRLRSVLPGDAAYEEAARANCGQFWFATDIRAVNDAFTEIAGRLFTRLSR</sequence>
<keyword evidence="1" id="KW-0472">Membrane</keyword>
<proteinExistence type="predicted"/>
<dbReference type="EMBL" id="PGTK01000001">
    <property type="protein sequence ID" value="PJF32280.1"/>
    <property type="molecule type" value="Genomic_DNA"/>
</dbReference>
<evidence type="ECO:0000313" key="3">
    <source>
        <dbReference type="Proteomes" id="UP000228921"/>
    </source>
</evidence>
<feature type="transmembrane region" description="Helical" evidence="1">
    <location>
        <begin position="21"/>
        <end position="47"/>
    </location>
</feature>